<dbReference type="Ensembl" id="ENSECAT00000012190.4">
    <property type="protein sequence ID" value="ENSECAP00000009610.4"/>
    <property type="gene ID" value="ENSECAG00000011111.4"/>
</dbReference>
<dbReference type="PANTHER" id="PTHR45857">
    <property type="entry name" value="FORMIN-LIKE PROTEIN"/>
    <property type="match status" value="1"/>
</dbReference>
<keyword evidence="5" id="KW-1185">Reference proteome</keyword>
<dbReference type="InterPro" id="IPR043592">
    <property type="entry name" value="FMNL_animal"/>
</dbReference>
<accession>F6ZY01</accession>
<dbReference type="PROSITE" id="PS51444">
    <property type="entry name" value="FH2"/>
    <property type="match status" value="1"/>
</dbReference>
<dbReference type="VGNC" id="VGNC:18073">
    <property type="gene designation" value="FMNL2"/>
</dbReference>
<dbReference type="GO" id="GO:0007010">
    <property type="term" value="P:cytoskeleton organization"/>
    <property type="evidence" value="ECO:0007669"/>
    <property type="project" value="InterPro"/>
</dbReference>
<dbReference type="Gene3D" id="1.20.58.2220">
    <property type="entry name" value="Formin, FH2 domain"/>
    <property type="match status" value="1"/>
</dbReference>
<organism evidence="4 5">
    <name type="scientific">Equus caballus</name>
    <name type="common">Horse</name>
    <dbReference type="NCBI Taxonomy" id="9796"/>
    <lineage>
        <taxon>Eukaryota</taxon>
        <taxon>Metazoa</taxon>
        <taxon>Chordata</taxon>
        <taxon>Craniata</taxon>
        <taxon>Vertebrata</taxon>
        <taxon>Euteleostomi</taxon>
        <taxon>Mammalia</taxon>
        <taxon>Eutheria</taxon>
        <taxon>Laurasiatheria</taxon>
        <taxon>Perissodactyla</taxon>
        <taxon>Equidae</taxon>
        <taxon>Equus</taxon>
    </lineage>
</organism>
<dbReference type="Bgee" id="ENSECAG00000011111">
    <property type="expression patterns" value="Expressed in spinal cord and 23 other cell types or tissues"/>
</dbReference>
<evidence type="ECO:0000313" key="6">
    <source>
        <dbReference type="VGNC" id="VGNC:18073"/>
    </source>
</evidence>
<name>F6ZY01_HORSE</name>
<proteinExistence type="inferred from homology"/>
<dbReference type="Proteomes" id="UP000002281">
    <property type="component" value="Chromosome 18"/>
</dbReference>
<evidence type="ECO:0000313" key="5">
    <source>
        <dbReference type="Proteomes" id="UP000002281"/>
    </source>
</evidence>
<dbReference type="SUPFAM" id="SSF101447">
    <property type="entry name" value="Formin homology 2 domain (FH2 domain)"/>
    <property type="match status" value="1"/>
</dbReference>
<dbReference type="GO" id="GO:0022604">
    <property type="term" value="P:regulation of cell morphogenesis"/>
    <property type="evidence" value="ECO:0007669"/>
    <property type="project" value="InterPro"/>
</dbReference>
<dbReference type="PANTHER" id="PTHR45857:SF5">
    <property type="entry name" value="FORMIN-LIKE PROTEIN 2"/>
    <property type="match status" value="1"/>
</dbReference>
<sequence length="268" mass="31437">MDLTKREYTMHDHNTLLKEFIFNNEGKLKKLQDDAKIAQDAFDDVVKYFGENPKTTPPSVFFPVFVRFVKAYKQAEEENELRKKQEQALMEKLLEQEALMEQQDPKSPSHKSKRQQQELIAELRRRQVKDNRHVYEGKDGAIEDIITALKKNNITKFPNVHSRILETNHTDEPMRHTHQLCIFNGLQHGRRKKPHDKLLLPITKPQQSTDKMQLQWHRRSHSTLSLVSHSPASVLGYTALRDIHQSECKDMMAYKCCIRLICSTVFFS</sequence>
<dbReference type="InterPro" id="IPR015425">
    <property type="entry name" value="FH2_Formin"/>
</dbReference>
<reference evidence="4 5" key="1">
    <citation type="journal article" date="2009" name="Science">
        <title>Genome sequence, comparative analysis, and population genetics of the domestic horse.</title>
        <authorList>
            <consortium name="Broad Institute Genome Sequencing Platform"/>
            <consortium name="Broad Institute Whole Genome Assembly Team"/>
            <person name="Wade C.M."/>
            <person name="Giulotto E."/>
            <person name="Sigurdsson S."/>
            <person name="Zoli M."/>
            <person name="Gnerre S."/>
            <person name="Imsland F."/>
            <person name="Lear T.L."/>
            <person name="Adelson D.L."/>
            <person name="Bailey E."/>
            <person name="Bellone R.R."/>
            <person name="Bloecker H."/>
            <person name="Distl O."/>
            <person name="Edgar R.C."/>
            <person name="Garber M."/>
            <person name="Leeb T."/>
            <person name="Mauceli E."/>
            <person name="MacLeod J.N."/>
            <person name="Penedo M.C.T."/>
            <person name="Raison J.M."/>
            <person name="Sharpe T."/>
            <person name="Vogel J."/>
            <person name="Andersson L."/>
            <person name="Antczak D.F."/>
            <person name="Biagi T."/>
            <person name="Binns M.M."/>
            <person name="Chowdhary B.P."/>
            <person name="Coleman S.J."/>
            <person name="Della Valle G."/>
            <person name="Fryc S."/>
            <person name="Guerin G."/>
            <person name="Hasegawa T."/>
            <person name="Hill E.W."/>
            <person name="Jurka J."/>
            <person name="Kiialainen A."/>
            <person name="Lindgren G."/>
            <person name="Liu J."/>
            <person name="Magnani E."/>
            <person name="Mickelson J.R."/>
            <person name="Murray J."/>
            <person name="Nergadze S.G."/>
            <person name="Onofrio R."/>
            <person name="Pedroni S."/>
            <person name="Piras M.F."/>
            <person name="Raudsepp T."/>
            <person name="Rocchi M."/>
            <person name="Roeed K.H."/>
            <person name="Ryder O.A."/>
            <person name="Searle S."/>
            <person name="Skow L."/>
            <person name="Swinburne J.E."/>
            <person name="Syvaenen A.C."/>
            <person name="Tozaki T."/>
            <person name="Valberg S.J."/>
            <person name="Vaudin M."/>
            <person name="White J.R."/>
            <person name="Zody M.C."/>
            <person name="Lander E.S."/>
            <person name="Lindblad-Toh K."/>
        </authorList>
    </citation>
    <scope>NUCLEOTIDE SEQUENCE [LARGE SCALE GENOMIC DNA]</scope>
    <source>
        <strain evidence="4 5">Thoroughbred</strain>
    </source>
</reference>
<evidence type="ECO:0000259" key="3">
    <source>
        <dbReference type="PROSITE" id="PS51444"/>
    </source>
</evidence>
<comment type="similarity">
    <text evidence="1">Belongs to the formin homology family.</text>
</comment>
<evidence type="ECO:0000256" key="2">
    <source>
        <dbReference type="SAM" id="Coils"/>
    </source>
</evidence>
<dbReference type="ExpressionAtlas" id="F6ZY01">
    <property type="expression patterns" value="baseline"/>
</dbReference>
<gene>
    <name evidence="4 6" type="primary">FMNL2</name>
</gene>
<reference evidence="4" key="2">
    <citation type="submission" date="2025-08" db="UniProtKB">
        <authorList>
            <consortium name="Ensembl"/>
        </authorList>
    </citation>
    <scope>IDENTIFICATION</scope>
    <source>
        <strain evidence="4">Thoroughbred</strain>
    </source>
</reference>
<feature type="coiled-coil region" evidence="2">
    <location>
        <begin position="72"/>
        <end position="103"/>
    </location>
</feature>
<dbReference type="GeneTree" id="ENSGT00940000155515"/>
<keyword evidence="2" id="KW-0175">Coiled coil</keyword>
<protein>
    <submittedName>
        <fullName evidence="4">Formin like 2</fullName>
    </submittedName>
</protein>
<evidence type="ECO:0000256" key="1">
    <source>
        <dbReference type="ARBA" id="ARBA00023449"/>
    </source>
</evidence>
<dbReference type="Pfam" id="PF02181">
    <property type="entry name" value="FH2"/>
    <property type="match status" value="1"/>
</dbReference>
<reference evidence="4" key="3">
    <citation type="submission" date="2025-09" db="UniProtKB">
        <authorList>
            <consortium name="Ensembl"/>
        </authorList>
    </citation>
    <scope>IDENTIFICATION</scope>
    <source>
        <strain evidence="4">Thoroughbred</strain>
    </source>
</reference>
<dbReference type="AlphaFoldDB" id="F6ZY01"/>
<evidence type="ECO:0000313" key="4">
    <source>
        <dbReference type="Ensembl" id="ENSECAP00000009610.4"/>
    </source>
</evidence>
<dbReference type="InterPro" id="IPR042201">
    <property type="entry name" value="FH2_Formin_sf"/>
</dbReference>
<feature type="domain" description="FH2" evidence="3">
    <location>
        <begin position="1"/>
        <end position="98"/>
    </location>
</feature>